<proteinExistence type="predicted"/>
<accession>Q8S7K0</accession>
<dbReference type="EMBL" id="AC079935">
    <property type="protein sequence ID" value="AAM08536.1"/>
    <property type="molecule type" value="Genomic_DNA"/>
</dbReference>
<reference evidence="3" key="1">
    <citation type="journal article" date="2005" name="Nature">
        <title>The map-based sequence of the rice genome.</title>
        <authorList>
            <consortium name="International rice genome sequencing project (IRGSP)"/>
            <person name="Matsumoto T."/>
            <person name="Wu J."/>
            <person name="Kanamori H."/>
            <person name="Katayose Y."/>
            <person name="Fujisawa M."/>
            <person name="Namiki N."/>
            <person name="Mizuno H."/>
            <person name="Yamamoto K."/>
            <person name="Antonio B.A."/>
            <person name="Baba T."/>
            <person name="Sakata K."/>
            <person name="Nagamura Y."/>
            <person name="Aoki H."/>
            <person name="Arikawa K."/>
            <person name="Arita K."/>
            <person name="Bito T."/>
            <person name="Chiden Y."/>
            <person name="Fujitsuka N."/>
            <person name="Fukunaka R."/>
            <person name="Hamada M."/>
            <person name="Harada C."/>
            <person name="Hayashi A."/>
            <person name="Hijishita S."/>
            <person name="Honda M."/>
            <person name="Hosokawa S."/>
            <person name="Ichikawa Y."/>
            <person name="Idonuma A."/>
            <person name="Iijima M."/>
            <person name="Ikeda M."/>
            <person name="Ikeno M."/>
            <person name="Ito K."/>
            <person name="Ito S."/>
            <person name="Ito T."/>
            <person name="Ito Y."/>
            <person name="Ito Y."/>
            <person name="Iwabuchi A."/>
            <person name="Kamiya K."/>
            <person name="Karasawa W."/>
            <person name="Kurita K."/>
            <person name="Katagiri S."/>
            <person name="Kikuta A."/>
            <person name="Kobayashi H."/>
            <person name="Kobayashi N."/>
            <person name="Machita K."/>
            <person name="Maehara T."/>
            <person name="Masukawa M."/>
            <person name="Mizubayashi T."/>
            <person name="Mukai Y."/>
            <person name="Nagasaki H."/>
            <person name="Nagata Y."/>
            <person name="Naito S."/>
            <person name="Nakashima M."/>
            <person name="Nakama Y."/>
            <person name="Nakamichi Y."/>
            <person name="Nakamura M."/>
            <person name="Meguro A."/>
            <person name="Negishi M."/>
            <person name="Ohta I."/>
            <person name="Ohta T."/>
            <person name="Okamoto M."/>
            <person name="Ono N."/>
            <person name="Saji S."/>
            <person name="Sakaguchi M."/>
            <person name="Sakai K."/>
            <person name="Shibata M."/>
            <person name="Shimokawa T."/>
            <person name="Song J."/>
            <person name="Takazaki Y."/>
            <person name="Terasawa K."/>
            <person name="Tsugane M."/>
            <person name="Tsuji K."/>
            <person name="Ueda S."/>
            <person name="Waki K."/>
            <person name="Yamagata H."/>
            <person name="Yamamoto M."/>
            <person name="Yamamoto S."/>
            <person name="Yamane H."/>
            <person name="Yoshiki S."/>
            <person name="Yoshihara R."/>
            <person name="Yukawa K."/>
            <person name="Zhong H."/>
            <person name="Yano M."/>
            <person name="Yuan Q."/>
            <person name="Ouyang S."/>
            <person name="Liu J."/>
            <person name="Jones K.M."/>
            <person name="Gansberger K."/>
            <person name="Moffat K."/>
            <person name="Hill J."/>
            <person name="Bera J."/>
            <person name="Fadrosh D."/>
            <person name="Jin S."/>
            <person name="Johri S."/>
            <person name="Kim M."/>
            <person name="Overton L."/>
            <person name="Reardon M."/>
            <person name="Tsitrin T."/>
            <person name="Vuong H."/>
            <person name="Weaver B."/>
            <person name="Ciecko A."/>
            <person name="Tallon L."/>
            <person name="Jackson J."/>
            <person name="Pai G."/>
            <person name="Aken S.V."/>
            <person name="Utterback T."/>
            <person name="Reidmuller S."/>
            <person name="Feldblyum T."/>
            <person name="Hsiao J."/>
            <person name="Zismann V."/>
            <person name="Iobst S."/>
            <person name="de Vazeille A.R."/>
            <person name="Buell C.R."/>
            <person name="Ying K."/>
            <person name="Li Y."/>
            <person name="Lu T."/>
            <person name="Huang Y."/>
            <person name="Zhao Q."/>
            <person name="Feng Q."/>
            <person name="Zhang L."/>
            <person name="Zhu J."/>
            <person name="Weng Q."/>
            <person name="Mu J."/>
            <person name="Lu Y."/>
            <person name="Fan D."/>
            <person name="Liu Y."/>
            <person name="Guan J."/>
            <person name="Zhang Y."/>
            <person name="Yu S."/>
            <person name="Liu X."/>
            <person name="Zhang Y."/>
            <person name="Hong G."/>
            <person name="Han B."/>
            <person name="Choisne N."/>
            <person name="Demange N."/>
            <person name="Orjeda G."/>
            <person name="Samain S."/>
            <person name="Cattolico L."/>
            <person name="Pelletier E."/>
            <person name="Couloux A."/>
            <person name="Segurens B."/>
            <person name="Wincker P."/>
            <person name="D'Hont A."/>
            <person name="Scarpelli C."/>
            <person name="Weissenbach J."/>
            <person name="Salanoubat M."/>
            <person name="Quetier F."/>
            <person name="Yu Y."/>
            <person name="Kim H.R."/>
            <person name="Rambo T."/>
            <person name="Currie J."/>
            <person name="Collura K."/>
            <person name="Luo M."/>
            <person name="Yang T."/>
            <person name="Ammiraju J.S.S."/>
            <person name="Engler F."/>
            <person name="Soderlund C."/>
            <person name="Wing R.A."/>
            <person name="Palmer L.E."/>
            <person name="de la Bastide M."/>
            <person name="Spiegel L."/>
            <person name="Nascimento L."/>
            <person name="Zutavern T."/>
            <person name="O'Shaughnessy A."/>
            <person name="Dike S."/>
            <person name="Dedhia N."/>
            <person name="Preston R."/>
            <person name="Balija V."/>
            <person name="McCombie W.R."/>
            <person name="Chow T."/>
            <person name="Chen H."/>
            <person name="Chung M."/>
            <person name="Chen C."/>
            <person name="Shaw J."/>
            <person name="Wu H."/>
            <person name="Hsiao K."/>
            <person name="Chao Y."/>
            <person name="Chu M."/>
            <person name="Cheng C."/>
            <person name="Hour A."/>
            <person name="Lee P."/>
            <person name="Lin S."/>
            <person name="Lin Y."/>
            <person name="Liou J."/>
            <person name="Liu S."/>
            <person name="Hsing Y."/>
            <person name="Raghuvanshi S."/>
            <person name="Mohanty A."/>
            <person name="Bharti A.K."/>
            <person name="Gaur A."/>
            <person name="Gupta V."/>
            <person name="Kumar D."/>
            <person name="Ravi V."/>
            <person name="Vij S."/>
            <person name="Kapur A."/>
            <person name="Khurana P."/>
            <person name="Khurana P."/>
            <person name="Khurana J.P."/>
            <person name="Tyagi A.K."/>
            <person name="Gaikwad K."/>
            <person name="Singh A."/>
            <person name="Dalal V."/>
            <person name="Srivastava S."/>
            <person name="Dixit A."/>
            <person name="Pal A.K."/>
            <person name="Ghazi I.A."/>
            <person name="Yadav M."/>
            <person name="Pandit A."/>
            <person name="Bhargava A."/>
            <person name="Sureshbabu K."/>
            <person name="Batra K."/>
            <person name="Sharma T.R."/>
            <person name="Mohapatra T."/>
            <person name="Singh N.K."/>
            <person name="Messing J."/>
            <person name="Nelson A.B."/>
            <person name="Fuks G."/>
            <person name="Kavchok S."/>
            <person name="Keizer G."/>
            <person name="Linton E."/>
            <person name="Llaca V."/>
            <person name="Song R."/>
            <person name="Tanyolac B."/>
            <person name="Young S."/>
            <person name="Ho-Il K."/>
            <person name="Hahn J.H."/>
            <person name="Sangsakoo G."/>
            <person name="Vanavichit A."/>
            <person name="de Mattos Luiz.A.T."/>
            <person name="Zimmer P.D."/>
            <person name="Malone G."/>
            <person name="Dellagostin O."/>
            <person name="de Oliveira A.C."/>
            <person name="Bevan M."/>
            <person name="Bancroft I."/>
            <person name="Minx P."/>
            <person name="Cordum H."/>
            <person name="Wilson R."/>
            <person name="Cheng Z."/>
            <person name="Jin W."/>
            <person name="Jiang J."/>
            <person name="Leong S.A."/>
            <person name="Iwama H."/>
            <person name="Gojobori T."/>
            <person name="Itoh T."/>
            <person name="Niimura Y."/>
            <person name="Fujii Y."/>
            <person name="Habara T."/>
            <person name="Sakai H."/>
            <person name="Sato Y."/>
            <person name="Wilson G."/>
            <person name="Kumar K."/>
            <person name="McCouch S."/>
            <person name="Juretic N."/>
            <person name="Hoen D."/>
            <person name="Wright S."/>
            <person name="Bruskiewich R."/>
            <person name="Bureau T."/>
            <person name="Miyao A."/>
            <person name="Hirochika H."/>
            <person name="Nishikawa T."/>
            <person name="Kadowaki K."/>
            <person name="Sugiura M."/>
            <person name="Burr B."/>
            <person name="Sasaki T."/>
        </authorList>
    </citation>
    <scope>NUCLEOTIDE SEQUENCE [LARGE SCALE GENOMIC DNA]</scope>
    <source>
        <strain evidence="3">cv. Nipponbare</strain>
    </source>
</reference>
<dbReference type="Proteomes" id="UP000000763">
    <property type="component" value="Chromosome 10"/>
</dbReference>
<gene>
    <name evidence="2" type="primary">OSJNBa0095C06.8</name>
</gene>
<feature type="region of interest" description="Disordered" evidence="1">
    <location>
        <begin position="253"/>
        <end position="297"/>
    </location>
</feature>
<protein>
    <submittedName>
        <fullName evidence="2">Uncharacterized protein</fullName>
    </submittedName>
</protein>
<evidence type="ECO:0000256" key="1">
    <source>
        <dbReference type="SAM" id="MobiDB-lite"/>
    </source>
</evidence>
<reference evidence="3" key="2">
    <citation type="journal article" date="2008" name="Nucleic Acids Res.">
        <title>The rice annotation project database (RAP-DB): 2008 update.</title>
        <authorList>
            <consortium name="The rice annotation project (RAP)"/>
        </authorList>
    </citation>
    <scope>GENOME REANNOTATION</scope>
    <source>
        <strain evidence="3">cv. Nipponbare</strain>
    </source>
</reference>
<dbReference type="AlphaFoldDB" id="Q8S7K0"/>
<evidence type="ECO:0000313" key="3">
    <source>
        <dbReference type="Proteomes" id="UP000000763"/>
    </source>
</evidence>
<organism evidence="2 3">
    <name type="scientific">Oryza sativa subsp. japonica</name>
    <name type="common">Rice</name>
    <dbReference type="NCBI Taxonomy" id="39947"/>
    <lineage>
        <taxon>Eukaryota</taxon>
        <taxon>Viridiplantae</taxon>
        <taxon>Streptophyta</taxon>
        <taxon>Embryophyta</taxon>
        <taxon>Tracheophyta</taxon>
        <taxon>Spermatophyta</taxon>
        <taxon>Magnoliopsida</taxon>
        <taxon>Liliopsida</taxon>
        <taxon>Poales</taxon>
        <taxon>Poaceae</taxon>
        <taxon>BOP clade</taxon>
        <taxon>Oryzoideae</taxon>
        <taxon>Oryzeae</taxon>
        <taxon>Oryzinae</taxon>
        <taxon>Oryza</taxon>
        <taxon>Oryza sativa</taxon>
    </lineage>
</organism>
<name>Q8S7K0_ORYSJ</name>
<evidence type="ECO:0000313" key="2">
    <source>
        <dbReference type="EMBL" id="AAM08536.1"/>
    </source>
</evidence>
<sequence>MATLGQRAKEAVGGAWGCLDPVVPSHLKTGYSAQEFGAAERRQAVTLGWRAKEAAAGAWGVQIRWVVGICLRMCTRASLLPSADREWLAPSIQGFNCNNNKGHNVQCINALKTDGELHIPKKRKHLSQEEHQARHENLKNLQYFSHGQPQSGYHLGDASENNTNSPEELQIQDELEADIEEDLEREIIDDMCRLTRHLQRLYQQRDLRQLTGSATSYQMPLYHTTTEVLSEINIRINLDGQCNINITKIEQDDDTENQRKTCPNAYQSDKRQGHVKARQTYTVSRRKQQNHPVAPWR</sequence>